<gene>
    <name evidence="4" type="ORF">EV699_1147</name>
</gene>
<protein>
    <submittedName>
        <fullName evidence="4">ADP-ribose diphosphatase</fullName>
    </submittedName>
</protein>
<reference evidence="4 5" key="1">
    <citation type="submission" date="2019-03" db="EMBL/GenBank/DDBJ databases">
        <title>Genomic Encyclopedia of Type Strains, Phase IV (KMG-IV): sequencing the most valuable type-strain genomes for metagenomic binning, comparative biology and taxonomic classification.</title>
        <authorList>
            <person name="Goeker M."/>
        </authorList>
    </citation>
    <scope>NUCLEOTIDE SEQUENCE [LARGE SCALE GENOMIC DNA]</scope>
    <source>
        <strain evidence="4 5">DSM 25287</strain>
    </source>
</reference>
<name>A0A4R2L224_9GAMM</name>
<dbReference type="AlphaFoldDB" id="A0A4R2L224"/>
<feature type="domain" description="Nudix hydrolase" evidence="3">
    <location>
        <begin position="42"/>
        <end position="173"/>
    </location>
</feature>
<accession>A0A4R2L224</accession>
<comment type="cofactor">
    <cofactor evidence="1">
        <name>Mg(2+)</name>
        <dbReference type="ChEBI" id="CHEBI:18420"/>
    </cofactor>
</comment>
<keyword evidence="5" id="KW-1185">Reference proteome</keyword>
<comment type="caution">
    <text evidence="4">The sequence shown here is derived from an EMBL/GenBank/DDBJ whole genome shotgun (WGS) entry which is preliminary data.</text>
</comment>
<organism evidence="4 5">
    <name type="scientific">Plasticicumulans lactativorans</name>
    <dbReference type="NCBI Taxonomy" id="1133106"/>
    <lineage>
        <taxon>Bacteria</taxon>
        <taxon>Pseudomonadati</taxon>
        <taxon>Pseudomonadota</taxon>
        <taxon>Gammaproteobacteria</taxon>
        <taxon>Candidatus Competibacteraceae</taxon>
        <taxon>Plasticicumulans</taxon>
    </lineage>
</organism>
<dbReference type="Gene3D" id="3.90.79.10">
    <property type="entry name" value="Nucleoside Triphosphate Pyrophosphohydrolase"/>
    <property type="match status" value="1"/>
</dbReference>
<dbReference type="EMBL" id="SLWY01000014">
    <property type="protein sequence ID" value="TCO80363.1"/>
    <property type="molecule type" value="Genomic_DNA"/>
</dbReference>
<dbReference type="OrthoDB" id="9806150at2"/>
<keyword evidence="2" id="KW-0378">Hydrolase</keyword>
<dbReference type="Pfam" id="PF00293">
    <property type="entry name" value="NUDIX"/>
    <property type="match status" value="1"/>
</dbReference>
<dbReference type="InterPro" id="IPR015797">
    <property type="entry name" value="NUDIX_hydrolase-like_dom_sf"/>
</dbReference>
<evidence type="ECO:0000256" key="1">
    <source>
        <dbReference type="ARBA" id="ARBA00001946"/>
    </source>
</evidence>
<dbReference type="PANTHER" id="PTHR11839:SF12">
    <property type="entry name" value="ADP COMPOUNDS HYDROLASE NUDE"/>
    <property type="match status" value="1"/>
</dbReference>
<dbReference type="GO" id="GO:0019144">
    <property type="term" value="F:ADP-sugar diphosphatase activity"/>
    <property type="evidence" value="ECO:0007669"/>
    <property type="project" value="TreeGrafter"/>
</dbReference>
<evidence type="ECO:0000313" key="4">
    <source>
        <dbReference type="EMBL" id="TCO80363.1"/>
    </source>
</evidence>
<evidence type="ECO:0000256" key="2">
    <source>
        <dbReference type="ARBA" id="ARBA00022801"/>
    </source>
</evidence>
<dbReference type="PANTHER" id="PTHR11839">
    <property type="entry name" value="UDP/ADP-SUGAR PYROPHOSPHATASE"/>
    <property type="match status" value="1"/>
</dbReference>
<dbReference type="NCBIfam" id="NF008736">
    <property type="entry name" value="PRK11762.1"/>
    <property type="match status" value="1"/>
</dbReference>
<dbReference type="GO" id="GO:0006753">
    <property type="term" value="P:nucleoside phosphate metabolic process"/>
    <property type="evidence" value="ECO:0007669"/>
    <property type="project" value="TreeGrafter"/>
</dbReference>
<dbReference type="PROSITE" id="PS51462">
    <property type="entry name" value="NUDIX"/>
    <property type="match status" value="1"/>
</dbReference>
<dbReference type="PROSITE" id="PS00893">
    <property type="entry name" value="NUDIX_BOX"/>
    <property type="match status" value="1"/>
</dbReference>
<evidence type="ECO:0000259" key="3">
    <source>
        <dbReference type="PROSITE" id="PS51462"/>
    </source>
</evidence>
<dbReference type="GO" id="GO:0019693">
    <property type="term" value="P:ribose phosphate metabolic process"/>
    <property type="evidence" value="ECO:0007669"/>
    <property type="project" value="TreeGrafter"/>
</dbReference>
<sequence>MRKLPEITASETVATSRLFRVEKVGLRFANGCEVEFERVPSGRHGSVLVVPMLDADTVLLVREYAAGTHRYELGCPKGVIEPGEDPLAAANREIMEEVGYGARRLRYLRPTTIAPGYFEHTTHLVLAEDLFEERHPGDEPEEIEVVPWRLSALAELLTRADFTEARSIAALFLVREALREAP</sequence>
<dbReference type="SUPFAM" id="SSF55811">
    <property type="entry name" value="Nudix"/>
    <property type="match status" value="1"/>
</dbReference>
<dbReference type="InterPro" id="IPR020084">
    <property type="entry name" value="NUDIX_hydrolase_CS"/>
</dbReference>
<dbReference type="Proteomes" id="UP000295765">
    <property type="component" value="Unassembled WGS sequence"/>
</dbReference>
<proteinExistence type="predicted"/>
<dbReference type="GO" id="GO:0005829">
    <property type="term" value="C:cytosol"/>
    <property type="evidence" value="ECO:0007669"/>
    <property type="project" value="TreeGrafter"/>
</dbReference>
<evidence type="ECO:0000313" key="5">
    <source>
        <dbReference type="Proteomes" id="UP000295765"/>
    </source>
</evidence>
<dbReference type="RefSeq" id="WP_132543407.1">
    <property type="nucleotide sequence ID" value="NZ_SLWY01000014.1"/>
</dbReference>
<dbReference type="InterPro" id="IPR000086">
    <property type="entry name" value="NUDIX_hydrolase_dom"/>
</dbReference>
<dbReference type="FunFam" id="3.90.79.10:FF:000006">
    <property type="entry name" value="ADP compounds hydrolase NudE"/>
    <property type="match status" value="1"/>
</dbReference>
<dbReference type="CDD" id="cd24156">
    <property type="entry name" value="NUDIX_ADPRase_NudE"/>
    <property type="match status" value="1"/>
</dbReference>